<dbReference type="InterPro" id="IPR007867">
    <property type="entry name" value="GMC_OxRtase_C"/>
</dbReference>
<protein>
    <recommendedName>
        <fullName evidence="5">Glucose-methanol-choline oxidoreductase C-terminal domain-containing protein</fullName>
    </recommendedName>
</protein>
<evidence type="ECO:0000256" key="3">
    <source>
        <dbReference type="ARBA" id="ARBA00022827"/>
    </source>
</evidence>
<dbReference type="Gene3D" id="3.50.50.60">
    <property type="entry name" value="FAD/NAD(P)-binding domain"/>
    <property type="match status" value="1"/>
</dbReference>
<dbReference type="SUPFAM" id="SSF51905">
    <property type="entry name" value="FAD/NAD(P)-binding domain"/>
    <property type="match status" value="1"/>
</dbReference>
<dbReference type="GO" id="GO:0016614">
    <property type="term" value="F:oxidoreductase activity, acting on CH-OH group of donors"/>
    <property type="evidence" value="ECO:0007669"/>
    <property type="project" value="InterPro"/>
</dbReference>
<comment type="similarity">
    <text evidence="1">Belongs to the GMC oxidoreductase family.</text>
</comment>
<dbReference type="PANTHER" id="PTHR46056">
    <property type="entry name" value="LONG-CHAIN-ALCOHOL OXIDASE"/>
    <property type="match status" value="1"/>
</dbReference>
<accession>A0A499V9Y2</accession>
<keyword evidence="3" id="KW-0274">FAD</keyword>
<keyword evidence="2" id="KW-0285">Flavoprotein</keyword>
<dbReference type="InterPro" id="IPR036188">
    <property type="entry name" value="FAD/NAD-bd_sf"/>
</dbReference>
<dbReference type="AlphaFoldDB" id="A0A499V9Y2"/>
<evidence type="ECO:0000313" key="6">
    <source>
        <dbReference type="EMBL" id="BBJ49670.1"/>
    </source>
</evidence>
<gene>
    <name evidence="6" type="ORF">SAVMC3_22990</name>
</gene>
<keyword evidence="4" id="KW-0560">Oxidoreductase</keyword>
<evidence type="ECO:0000256" key="1">
    <source>
        <dbReference type="ARBA" id="ARBA00010790"/>
    </source>
</evidence>
<organism evidence="6">
    <name type="scientific">Streptomyces avermitilis</name>
    <dbReference type="NCBI Taxonomy" id="33903"/>
    <lineage>
        <taxon>Bacteria</taxon>
        <taxon>Bacillati</taxon>
        <taxon>Actinomycetota</taxon>
        <taxon>Actinomycetes</taxon>
        <taxon>Kitasatosporales</taxon>
        <taxon>Streptomycetaceae</taxon>
        <taxon>Streptomyces</taxon>
    </lineage>
</organism>
<evidence type="ECO:0000256" key="2">
    <source>
        <dbReference type="ARBA" id="ARBA00022630"/>
    </source>
</evidence>
<name>A0A499V9Y2_STRAX</name>
<sequence>MLSHLGMHEHHLLSHSIYLHKGMPIGATAHQAGTVRFGRDPADSALDVNCKAHDLDNLYVVDTSFFPSIGAVNPSLTAIANALRVGDHLAERLR</sequence>
<evidence type="ECO:0000259" key="5">
    <source>
        <dbReference type="Pfam" id="PF05199"/>
    </source>
</evidence>
<reference evidence="6" key="1">
    <citation type="submission" date="2019-04" db="EMBL/GenBank/DDBJ databases">
        <title>Draft genome sequences of Streptomyces avermitilis MC3.</title>
        <authorList>
            <person name="Komaki H."/>
            <person name="Tamura T."/>
            <person name="Hosoyama A."/>
        </authorList>
    </citation>
    <scope>NUCLEOTIDE SEQUENCE</scope>
    <source>
        <strain evidence="6">MC3</strain>
    </source>
</reference>
<proteinExistence type="inferred from homology"/>
<dbReference type="Pfam" id="PF05199">
    <property type="entry name" value="GMC_oxred_C"/>
    <property type="match status" value="1"/>
</dbReference>
<feature type="domain" description="Glucose-methanol-choline oxidoreductase C-terminal" evidence="5">
    <location>
        <begin position="27"/>
        <end position="82"/>
    </location>
</feature>
<dbReference type="EMBL" id="AP019621">
    <property type="protein sequence ID" value="BBJ49670.1"/>
    <property type="molecule type" value="Genomic_DNA"/>
</dbReference>
<evidence type="ECO:0000256" key="4">
    <source>
        <dbReference type="ARBA" id="ARBA00023002"/>
    </source>
</evidence>
<dbReference type="PANTHER" id="PTHR46056:SF12">
    <property type="entry name" value="LONG-CHAIN-ALCOHOL OXIDASE"/>
    <property type="match status" value="1"/>
</dbReference>